<evidence type="ECO:0000313" key="1">
    <source>
        <dbReference type="EMBL" id="MFC6180345.1"/>
    </source>
</evidence>
<dbReference type="Proteomes" id="UP001596282">
    <property type="component" value="Unassembled WGS sequence"/>
</dbReference>
<proteinExistence type="predicted"/>
<evidence type="ECO:0008006" key="3">
    <source>
        <dbReference type="Google" id="ProtNLM"/>
    </source>
</evidence>
<dbReference type="EMBL" id="JBHSSC010000009">
    <property type="protein sequence ID" value="MFC6180345.1"/>
    <property type="molecule type" value="Genomic_DNA"/>
</dbReference>
<name>A0ABW1RXU6_9LACO</name>
<sequence length="119" mass="13183">MFNNFDQFAYGFDMNAVPIEVTVPTGVKQRDELGQPIDAPQPVQHLVEPIINNNNPNINFQMVGGGSIEVGTVIWVSKTDSWPVDTRVVANGCTYHVTDHGQDFGAELTYYQLKEAAKN</sequence>
<gene>
    <name evidence="1" type="ORF">ACFP5Y_03815</name>
</gene>
<organism evidence="1 2">
    <name type="scientific">Lactiplantibacillus daowaiensis</name>
    <dbReference type="NCBI Taxonomy" id="2559918"/>
    <lineage>
        <taxon>Bacteria</taxon>
        <taxon>Bacillati</taxon>
        <taxon>Bacillota</taxon>
        <taxon>Bacilli</taxon>
        <taxon>Lactobacillales</taxon>
        <taxon>Lactobacillaceae</taxon>
        <taxon>Lactiplantibacillus</taxon>
    </lineage>
</organism>
<keyword evidence="2" id="KW-1185">Reference proteome</keyword>
<reference evidence="2" key="1">
    <citation type="journal article" date="2019" name="Int. J. Syst. Evol. Microbiol.">
        <title>The Global Catalogue of Microorganisms (GCM) 10K type strain sequencing project: providing services to taxonomists for standard genome sequencing and annotation.</title>
        <authorList>
            <consortium name="The Broad Institute Genomics Platform"/>
            <consortium name="The Broad Institute Genome Sequencing Center for Infectious Disease"/>
            <person name="Wu L."/>
            <person name="Ma J."/>
        </authorList>
    </citation>
    <scope>NUCLEOTIDE SEQUENCE [LARGE SCALE GENOMIC DNA]</scope>
    <source>
        <strain evidence="2">CCM 8933</strain>
    </source>
</reference>
<evidence type="ECO:0000313" key="2">
    <source>
        <dbReference type="Proteomes" id="UP001596282"/>
    </source>
</evidence>
<protein>
    <recommendedName>
        <fullName evidence="3">Phage protein</fullName>
    </recommendedName>
</protein>
<dbReference type="RefSeq" id="WP_137627719.1">
    <property type="nucleotide sequence ID" value="NZ_BJDJ01000003.1"/>
</dbReference>
<accession>A0ABW1RXU6</accession>
<comment type="caution">
    <text evidence="1">The sequence shown here is derived from an EMBL/GenBank/DDBJ whole genome shotgun (WGS) entry which is preliminary data.</text>
</comment>